<dbReference type="AlphaFoldDB" id="A0A166RKY4"/>
<organism evidence="2 3">
    <name type="scientific">Athelia psychrophila</name>
    <dbReference type="NCBI Taxonomy" id="1759441"/>
    <lineage>
        <taxon>Eukaryota</taxon>
        <taxon>Fungi</taxon>
        <taxon>Dikarya</taxon>
        <taxon>Basidiomycota</taxon>
        <taxon>Agaricomycotina</taxon>
        <taxon>Agaricomycetes</taxon>
        <taxon>Agaricomycetidae</taxon>
        <taxon>Atheliales</taxon>
        <taxon>Atheliaceae</taxon>
        <taxon>Athelia</taxon>
    </lineage>
</organism>
<dbReference type="InterPro" id="IPR037045">
    <property type="entry name" value="S8pro/Inhibitor_I9_sf"/>
</dbReference>
<dbReference type="OrthoDB" id="3277558at2759"/>
<evidence type="ECO:0000313" key="3">
    <source>
        <dbReference type="Proteomes" id="UP000076532"/>
    </source>
</evidence>
<dbReference type="EMBL" id="KV417829">
    <property type="protein sequence ID" value="KZP05594.1"/>
    <property type="molecule type" value="Genomic_DNA"/>
</dbReference>
<gene>
    <name evidence="2" type="ORF">FIBSPDRAFT_1039522</name>
    <name evidence="1" type="ORF">FIBSPDRAFT_1053998</name>
</gene>
<dbReference type="SUPFAM" id="SSF54897">
    <property type="entry name" value="Protease propeptides/inhibitors"/>
    <property type="match status" value="1"/>
</dbReference>
<evidence type="ECO:0008006" key="4">
    <source>
        <dbReference type="Google" id="ProtNLM"/>
    </source>
</evidence>
<dbReference type="Gene3D" id="3.30.70.80">
    <property type="entry name" value="Peptidase S8 propeptide/proteinase inhibitor I9"/>
    <property type="match status" value="1"/>
</dbReference>
<sequence>MSPTNDKRFLIIFKETATPEAKSSCMQHAKNMRGGHVKEIKSTVIHGFSSSFSETEMIEFKSANFGDHGPIDWIEEDSEFHI</sequence>
<dbReference type="EMBL" id="KV417503">
    <property type="protein sequence ID" value="KZP28386.1"/>
    <property type="molecule type" value="Genomic_DNA"/>
</dbReference>
<dbReference type="Proteomes" id="UP000076532">
    <property type="component" value="Unassembled WGS sequence"/>
</dbReference>
<evidence type="ECO:0000313" key="1">
    <source>
        <dbReference type="EMBL" id="KZP05594.1"/>
    </source>
</evidence>
<protein>
    <recommendedName>
        <fullName evidence="4">Inhibitor I9 domain-containing protein</fullName>
    </recommendedName>
</protein>
<reference evidence="2 3" key="1">
    <citation type="journal article" date="2016" name="Mol. Biol. Evol.">
        <title>Comparative Genomics of Early-Diverging Mushroom-Forming Fungi Provides Insights into the Origins of Lignocellulose Decay Capabilities.</title>
        <authorList>
            <person name="Nagy L.G."/>
            <person name="Riley R."/>
            <person name="Tritt A."/>
            <person name="Adam C."/>
            <person name="Daum C."/>
            <person name="Floudas D."/>
            <person name="Sun H."/>
            <person name="Yadav J.S."/>
            <person name="Pangilinan J."/>
            <person name="Larsson K.H."/>
            <person name="Matsuura K."/>
            <person name="Barry K."/>
            <person name="Labutti K."/>
            <person name="Kuo R."/>
            <person name="Ohm R.A."/>
            <person name="Bhattacharya S.S."/>
            <person name="Shirouzu T."/>
            <person name="Yoshinaga Y."/>
            <person name="Martin F.M."/>
            <person name="Grigoriev I.V."/>
            <person name="Hibbett D.S."/>
        </authorList>
    </citation>
    <scope>NUCLEOTIDE SEQUENCE [LARGE SCALE GENOMIC DNA]</scope>
    <source>
        <strain evidence="2 3">CBS 109695</strain>
    </source>
</reference>
<keyword evidence="3" id="KW-1185">Reference proteome</keyword>
<proteinExistence type="predicted"/>
<name>A0A166RKY4_9AGAM</name>
<accession>A0A166RKY4</accession>
<evidence type="ECO:0000313" key="2">
    <source>
        <dbReference type="EMBL" id="KZP28386.1"/>
    </source>
</evidence>